<gene>
    <name evidence="3" type="ORF">BC739_007193</name>
</gene>
<dbReference type="CDD" id="cd08501">
    <property type="entry name" value="PBP2_Lpqw"/>
    <property type="match status" value="1"/>
</dbReference>
<proteinExistence type="predicted"/>
<feature type="signal peptide" evidence="1">
    <location>
        <begin position="1"/>
        <end position="19"/>
    </location>
</feature>
<dbReference type="Proteomes" id="UP000517916">
    <property type="component" value="Unassembled WGS sequence"/>
</dbReference>
<dbReference type="PANTHER" id="PTHR30290:SF65">
    <property type="entry name" value="MONOACYL PHOSPHATIDYLINOSITOL TETRAMANNOSIDE-BINDING PROTEIN LPQW-RELATED"/>
    <property type="match status" value="1"/>
</dbReference>
<organism evidence="3 4">
    <name type="scientific">Kutzneria viridogrisea</name>
    <dbReference type="NCBI Taxonomy" id="47990"/>
    <lineage>
        <taxon>Bacteria</taxon>
        <taxon>Bacillati</taxon>
        <taxon>Actinomycetota</taxon>
        <taxon>Actinomycetes</taxon>
        <taxon>Pseudonocardiales</taxon>
        <taxon>Pseudonocardiaceae</taxon>
        <taxon>Kutzneria</taxon>
    </lineage>
</organism>
<dbReference type="SUPFAM" id="SSF53850">
    <property type="entry name" value="Periplasmic binding protein-like II"/>
    <property type="match status" value="1"/>
</dbReference>
<dbReference type="Gene3D" id="3.90.76.10">
    <property type="entry name" value="Dipeptide-binding Protein, Domain 1"/>
    <property type="match status" value="1"/>
</dbReference>
<feature type="chain" id="PRO_5047523489" evidence="1">
    <location>
        <begin position="20"/>
        <end position="576"/>
    </location>
</feature>
<comment type="caution">
    <text evidence="3">The sequence shown here is derived from an EMBL/GenBank/DDBJ whole genome shotgun (WGS) entry which is preliminary data.</text>
</comment>
<dbReference type="EMBL" id="JACJID010000006">
    <property type="protein sequence ID" value="MBA8929960.1"/>
    <property type="molecule type" value="Genomic_DNA"/>
</dbReference>
<evidence type="ECO:0000313" key="3">
    <source>
        <dbReference type="EMBL" id="MBA8929960.1"/>
    </source>
</evidence>
<accession>A0ABR6BSV3</accession>
<reference evidence="3 4" key="1">
    <citation type="submission" date="2020-08" db="EMBL/GenBank/DDBJ databases">
        <title>Genomic Encyclopedia of Archaeal and Bacterial Type Strains, Phase II (KMG-II): from individual species to whole genera.</title>
        <authorList>
            <person name="Goeker M."/>
        </authorList>
    </citation>
    <scope>NUCLEOTIDE SEQUENCE [LARGE SCALE GENOMIC DNA]</scope>
    <source>
        <strain evidence="3 4">DSM 43850</strain>
    </source>
</reference>
<dbReference type="InterPro" id="IPR000914">
    <property type="entry name" value="SBP_5_dom"/>
</dbReference>
<feature type="domain" description="Solute-binding protein family 5" evidence="2">
    <location>
        <begin position="102"/>
        <end position="429"/>
    </location>
</feature>
<dbReference type="PROSITE" id="PS51257">
    <property type="entry name" value="PROKAR_LIPOPROTEIN"/>
    <property type="match status" value="1"/>
</dbReference>
<keyword evidence="1" id="KW-0732">Signal</keyword>
<dbReference type="Gene3D" id="3.10.105.10">
    <property type="entry name" value="Dipeptide-binding Protein, Domain 3"/>
    <property type="match status" value="1"/>
</dbReference>
<evidence type="ECO:0000256" key="1">
    <source>
        <dbReference type="SAM" id="SignalP"/>
    </source>
</evidence>
<evidence type="ECO:0000313" key="4">
    <source>
        <dbReference type="Proteomes" id="UP000517916"/>
    </source>
</evidence>
<sequence>MASRVRPVWLLVLLGVLLAACTNSPPPPLVNSPVASTQPSQPADPTQVVVGVDSVAGGYNPHLLANQTTVARTLGELVLPSVFRSAPDGTPQLDQTLMNSAEVTSAEPYTVTYTIRKDAAWGDGPPIAAEDFAYLWDNMRSQPGVADASGYKLITSVSGRDGGRTVEVVFSKPYPGWRTLFHDLLPSHVLKDAPGGWAAALTETFPAAGGPFSIKRLDPERGEIILQRNDRYWGPSTKLQQIILRKADPSGLVKALTGGDDQLGLFPATKSTSDALAGGNHTLAVSTVPNPVLVQLLLRPSTPLMANPKIRAAVAAAFDRDSLISLGTGGGPAGQLRADSLVLAPSRPGFVPTIPGGGSPAKPDPAKVEQSLTEAGYAKTGGAWLRDGQPLNLVIGVPGDREPYSGLARLVQQQLTAAGIGSRVLNTNGDQLFSKVITATPTPTSTTNAAATGDSDSLVDIVIAPQPVSGDPATDLASAFGCRTGLPDGTSSPANAAGFCDRELQPAIEAALTGAMPLSDALATIEPALWKQNIAIPLFQLADVLAVRPELSGVSVGPPLVGPFAGAPEWQRSVRR</sequence>
<protein>
    <submittedName>
        <fullName evidence="3">ABC-type transport system substrate-binding protein</fullName>
    </submittedName>
</protein>
<name>A0ABR6BSV3_9PSEU</name>
<dbReference type="Pfam" id="PF00496">
    <property type="entry name" value="SBP_bac_5"/>
    <property type="match status" value="1"/>
</dbReference>
<evidence type="ECO:0000259" key="2">
    <source>
        <dbReference type="Pfam" id="PF00496"/>
    </source>
</evidence>
<keyword evidence="4" id="KW-1185">Reference proteome</keyword>
<dbReference type="InterPro" id="IPR039424">
    <property type="entry name" value="SBP_5"/>
</dbReference>
<dbReference type="PANTHER" id="PTHR30290">
    <property type="entry name" value="PERIPLASMIC BINDING COMPONENT OF ABC TRANSPORTER"/>
    <property type="match status" value="1"/>
</dbReference>